<dbReference type="InterPro" id="IPR000601">
    <property type="entry name" value="PKD_dom"/>
</dbReference>
<keyword evidence="3" id="KW-1185">Reference proteome</keyword>
<dbReference type="Gene3D" id="2.60.40.10">
    <property type="entry name" value="Immunoglobulins"/>
    <property type="match status" value="1"/>
</dbReference>
<name>A0ABD5XPY6_9EURY</name>
<gene>
    <name evidence="2" type="ORF">ACFQRB_13305</name>
</gene>
<comment type="caution">
    <text evidence="2">The sequence shown here is derived from an EMBL/GenBank/DDBJ whole genome shotgun (WGS) entry which is preliminary data.</text>
</comment>
<dbReference type="PROSITE" id="PS50093">
    <property type="entry name" value="PKD"/>
    <property type="match status" value="1"/>
</dbReference>
<reference evidence="2 3" key="1">
    <citation type="journal article" date="2019" name="Int. J. Syst. Evol. Microbiol.">
        <title>The Global Catalogue of Microorganisms (GCM) 10K type strain sequencing project: providing services to taxonomists for standard genome sequencing and annotation.</title>
        <authorList>
            <consortium name="The Broad Institute Genomics Platform"/>
            <consortium name="The Broad Institute Genome Sequencing Center for Infectious Disease"/>
            <person name="Wu L."/>
            <person name="Ma J."/>
        </authorList>
    </citation>
    <scope>NUCLEOTIDE SEQUENCE [LARGE SCALE GENOMIC DNA]</scope>
    <source>
        <strain evidence="2 3">DT92</strain>
    </source>
</reference>
<sequence length="358" mass="41295">MRVEPGQEVVFTVGAYQNYRLVFGDGTSTEGAGTPGKTNVAIPHTYDDPGTYTVRLISTQGSEGEAIGTATVTVRPRTYVEYWYGVRSGKTDQVVSEDLPSNADWRRVTIHDSGRTYTGRTVTFPQDSGRLAMLDGSWKLNATTHEERTRRITRIEKSDPDGSGDEWTLVERDVHTETQVYYEDRYEWYDSKFDRAGWTYTGQVRTDRVVIGDGHDHDRQKHRRTTRSCSNWDLDVGPFGGFSKKCDEWDYDTETWYTGHDHDGRTYYDTEYQYKTEVERTKTVTYHKYAGEETRTVTLKTFAETEPWVEWLWEKDSGEVEERYALEEPRSGSYIAGTLRVVEVRCGSEESHHDEVMC</sequence>
<dbReference type="CDD" id="cd00146">
    <property type="entry name" value="PKD"/>
    <property type="match status" value="1"/>
</dbReference>
<dbReference type="InterPro" id="IPR035986">
    <property type="entry name" value="PKD_dom_sf"/>
</dbReference>
<proteinExistence type="predicted"/>
<organism evidence="2 3">
    <name type="scientific">Halobaculum litoreum</name>
    <dbReference type="NCBI Taxonomy" id="3031998"/>
    <lineage>
        <taxon>Archaea</taxon>
        <taxon>Methanobacteriati</taxon>
        <taxon>Methanobacteriota</taxon>
        <taxon>Stenosarchaea group</taxon>
        <taxon>Halobacteria</taxon>
        <taxon>Halobacteriales</taxon>
        <taxon>Haloferacaceae</taxon>
        <taxon>Halobaculum</taxon>
    </lineage>
</organism>
<dbReference type="EMBL" id="JBHSZG010000001">
    <property type="protein sequence ID" value="MFC7137157.1"/>
    <property type="molecule type" value="Genomic_DNA"/>
</dbReference>
<evidence type="ECO:0000313" key="3">
    <source>
        <dbReference type="Proteomes" id="UP001596368"/>
    </source>
</evidence>
<evidence type="ECO:0000313" key="2">
    <source>
        <dbReference type="EMBL" id="MFC7137157.1"/>
    </source>
</evidence>
<feature type="domain" description="PKD" evidence="1">
    <location>
        <begin position="19"/>
        <end position="74"/>
    </location>
</feature>
<accession>A0ABD5XPY6</accession>
<dbReference type="InterPro" id="IPR013783">
    <property type="entry name" value="Ig-like_fold"/>
</dbReference>
<evidence type="ECO:0000259" key="1">
    <source>
        <dbReference type="PROSITE" id="PS50093"/>
    </source>
</evidence>
<dbReference type="Pfam" id="PF18911">
    <property type="entry name" value="PKD_4"/>
    <property type="match status" value="1"/>
</dbReference>
<dbReference type="SUPFAM" id="SSF49299">
    <property type="entry name" value="PKD domain"/>
    <property type="match status" value="1"/>
</dbReference>
<protein>
    <submittedName>
        <fullName evidence="2">PKD domain-containing protein</fullName>
    </submittedName>
</protein>
<dbReference type="Proteomes" id="UP001596368">
    <property type="component" value="Unassembled WGS sequence"/>
</dbReference>
<dbReference type="AlphaFoldDB" id="A0ABD5XPY6"/>